<keyword evidence="2" id="KW-1185">Reference proteome</keyword>
<evidence type="ECO:0000313" key="2">
    <source>
        <dbReference type="Proteomes" id="UP001330812"/>
    </source>
</evidence>
<dbReference type="Gene3D" id="1.10.287.110">
    <property type="entry name" value="DnaJ domain"/>
    <property type="match status" value="1"/>
</dbReference>
<dbReference type="EMBL" id="CP142149">
    <property type="protein sequence ID" value="WSE31584.1"/>
    <property type="molecule type" value="Genomic_DNA"/>
</dbReference>
<dbReference type="SUPFAM" id="SSF46565">
    <property type="entry name" value="Chaperone J-domain"/>
    <property type="match status" value="1"/>
</dbReference>
<dbReference type="InterPro" id="IPR036869">
    <property type="entry name" value="J_dom_sf"/>
</dbReference>
<evidence type="ECO:0008006" key="3">
    <source>
        <dbReference type="Google" id="ProtNLM"/>
    </source>
</evidence>
<sequence>MPDKPRSTWSTAEKAAYRQFVRTHHPDAGGDPEVFRAGLEQFQNVDKPLGTAPAKAPAEKVVFVARRRGVVRLLAVLAARRRRKKRSRVR</sequence>
<name>A0ABZ1IC26_9PSEU</name>
<dbReference type="RefSeq" id="WP_326834391.1">
    <property type="nucleotide sequence ID" value="NZ_CP142149.1"/>
</dbReference>
<organism evidence="1 2">
    <name type="scientific">Amycolatopsis rhabdoformis</name>
    <dbReference type="NCBI Taxonomy" id="1448059"/>
    <lineage>
        <taxon>Bacteria</taxon>
        <taxon>Bacillati</taxon>
        <taxon>Actinomycetota</taxon>
        <taxon>Actinomycetes</taxon>
        <taxon>Pseudonocardiales</taxon>
        <taxon>Pseudonocardiaceae</taxon>
        <taxon>Amycolatopsis</taxon>
    </lineage>
</organism>
<dbReference type="Proteomes" id="UP001330812">
    <property type="component" value="Chromosome"/>
</dbReference>
<gene>
    <name evidence="1" type="ORF">VSH64_05610</name>
</gene>
<protein>
    <recommendedName>
        <fullName evidence="3">J domain-containing protein</fullName>
    </recommendedName>
</protein>
<reference evidence="1 2" key="1">
    <citation type="journal article" date="2015" name="Int. J. Syst. Evol. Microbiol.">
        <title>Amycolatopsis rhabdoformis sp. nov., an actinomycete isolated from a tropical forest soil.</title>
        <authorList>
            <person name="Souza W.R."/>
            <person name="Silva R.E."/>
            <person name="Goodfellow M."/>
            <person name="Busarakam K."/>
            <person name="Figueiro F.S."/>
            <person name="Ferreira D."/>
            <person name="Rodrigues-Filho E."/>
            <person name="Moraes L.A.B."/>
            <person name="Zucchi T.D."/>
        </authorList>
    </citation>
    <scope>NUCLEOTIDE SEQUENCE [LARGE SCALE GENOMIC DNA]</scope>
    <source>
        <strain evidence="1 2">NCIMB 14900</strain>
    </source>
</reference>
<evidence type="ECO:0000313" key="1">
    <source>
        <dbReference type="EMBL" id="WSE31584.1"/>
    </source>
</evidence>
<proteinExistence type="predicted"/>
<accession>A0ABZ1IC26</accession>